<sequence>MNEVANSAESTSSKRPGLPRKDGHDEKIIDATLRLIDSNRPVTVNAVVKESGVARAAVYRRWPRLVDLVAEALDAGRAPVEIDTSGDIKETLIDGLFTNQAKTTGVSYPRQRFRKRLELVMSDQELQLAYWNSHVRRRREASIRALQVAQEKG</sequence>
<dbReference type="RefSeq" id="WP_046552189.1">
    <property type="nucleotide sequence ID" value="NZ_CP011309.1"/>
</dbReference>
<keyword evidence="3" id="KW-1185">Reference proteome</keyword>
<protein>
    <submittedName>
        <fullName evidence="2">TetR family transcriptional regulator</fullName>
    </submittedName>
</protein>
<evidence type="ECO:0000256" key="1">
    <source>
        <dbReference type="SAM" id="MobiDB-lite"/>
    </source>
</evidence>
<evidence type="ECO:0000313" key="3">
    <source>
        <dbReference type="Proteomes" id="UP000034037"/>
    </source>
</evidence>
<organism evidence="2 3">
    <name type="scientific">[Brevibacterium] flavum</name>
    <dbReference type="NCBI Taxonomy" id="92706"/>
    <lineage>
        <taxon>Bacteria</taxon>
        <taxon>Bacillati</taxon>
        <taxon>Actinomycetota</taxon>
        <taxon>Actinomycetes</taxon>
        <taxon>Mycobacteriales</taxon>
        <taxon>Corynebacteriaceae</taxon>
        <taxon>Corynebacterium</taxon>
    </lineage>
</organism>
<dbReference type="HOGENOM" id="CLU_069356_25_5_11"/>
<reference evidence="2 3" key="1">
    <citation type="submission" date="2015-04" db="EMBL/GenBank/DDBJ databases">
        <title>Complete Genome Sequence of Brevibacterium flavum ATCC 15168.</title>
        <authorList>
            <person name="Ahn J."/>
            <person name="Park G."/>
            <person name="Jeon W."/>
            <person name="Jang Y."/>
            <person name="Jang M."/>
            <person name="Lee H."/>
            <person name="Lee H."/>
        </authorList>
    </citation>
    <scope>NUCLEOTIDE SEQUENCE [LARGE SCALE GENOMIC DNA]</scope>
    <source>
        <strain evidence="2 3">ATCC 15168</strain>
    </source>
</reference>
<feature type="compositionally biased region" description="Polar residues" evidence="1">
    <location>
        <begin position="1"/>
        <end position="14"/>
    </location>
</feature>
<gene>
    <name evidence="2" type="ORF">YH66_10835</name>
</gene>
<proteinExistence type="predicted"/>
<dbReference type="EMBL" id="CP011309">
    <property type="protein sequence ID" value="AKF28014.1"/>
    <property type="molecule type" value="Genomic_DNA"/>
</dbReference>
<dbReference type="InterPro" id="IPR009057">
    <property type="entry name" value="Homeodomain-like_sf"/>
</dbReference>
<evidence type="ECO:0000313" key="2">
    <source>
        <dbReference type="EMBL" id="AKF28014.1"/>
    </source>
</evidence>
<feature type="region of interest" description="Disordered" evidence="1">
    <location>
        <begin position="1"/>
        <end position="24"/>
    </location>
</feature>
<name>A0A0F6SRI4_9CORY</name>
<dbReference type="PATRIC" id="fig|92706.3.peg.2276"/>
<dbReference type="AlphaFoldDB" id="A0A0F6SRI4"/>
<accession>A0A0F6SRI4</accession>
<dbReference type="SUPFAM" id="SSF46689">
    <property type="entry name" value="Homeodomain-like"/>
    <property type="match status" value="1"/>
</dbReference>
<dbReference type="Gene3D" id="1.10.357.10">
    <property type="entry name" value="Tetracycline Repressor, domain 2"/>
    <property type="match status" value="1"/>
</dbReference>
<dbReference type="Proteomes" id="UP000034037">
    <property type="component" value="Chromosome"/>
</dbReference>